<dbReference type="RefSeq" id="WP_160653728.1">
    <property type="nucleotide sequence ID" value="NZ_JBHRWU010000001.1"/>
</dbReference>
<dbReference type="OrthoDB" id="1706490at2"/>
<gene>
    <name evidence="2" type="ORF">GQ671_05170</name>
</gene>
<feature type="transmembrane region" description="Helical" evidence="1">
    <location>
        <begin position="66"/>
        <end position="85"/>
    </location>
</feature>
<organism evidence="2 3">
    <name type="scientific">Salinicoccus hispanicus</name>
    <dbReference type="NCBI Taxonomy" id="157225"/>
    <lineage>
        <taxon>Bacteria</taxon>
        <taxon>Bacillati</taxon>
        <taxon>Bacillota</taxon>
        <taxon>Bacilli</taxon>
        <taxon>Bacillales</taxon>
        <taxon>Staphylococcaceae</taxon>
        <taxon>Salinicoccus</taxon>
    </lineage>
</organism>
<dbReference type="EMBL" id="WUUK01000002">
    <property type="protein sequence ID" value="MXQ50656.1"/>
    <property type="molecule type" value="Genomic_DNA"/>
</dbReference>
<dbReference type="AlphaFoldDB" id="A0A6N8U134"/>
<sequence length="665" mass="75089">MKSATSLLNRTLLNHFMGGIFWLTVLFLIGNILIQPLYLWIRSVNSEPVGNMTFISGSMLNETLPFQLAASMIYVVLMVMFLFSYKHKEASLDFMHSMPVKRRKLLSHALIAGVINIIIPLVITAVILFFERYFLIFDITIMEIVEWFFYTLFVLLVVFAISVFVGFLVNSMFVHMQLVVIVFFLPVVFWGLTVSVADLLYDGIAPTPSTGGDGLMGVVVNNTFPIFAIQQIIDGFTLWKMIIWIGIAVVLIILSYLYYNRSRSENVHQTFNNGWIRDILVAFITISGMLLVGLVISFALPNLTVVYVFAFVIGAIFSYITQEMFFQGTAKINFRWRSILISAISVVVFWIVFIIGWQQYTSYVPDQSSVESVSINGNWSSNNWMSNQGESIMTEDYLFIEDKNVISEGVALHQEAITNEGMPESGVPESFEIIYKMQDGSYVNRSYDNISMENEKYQSMMETLNSGEYSKVYDVVYNIEDSSEINNLELYGIEGYINLESSVEIAEFTDAYQKAAHQVDTEMPMLTNNSNASAASASLSTDGNYYNGNVSIYNPALINKVTEDQNLAEFLGIGSSQNMHTVSLSDDAKESFFRDYETMSFDELSEKYDVESLDDREDVINSINNGGLDASGDKVLLYSPEYMGMEMDVEEVESLADAFIMLGIE</sequence>
<keyword evidence="1" id="KW-1133">Transmembrane helix</keyword>
<evidence type="ECO:0000313" key="3">
    <source>
        <dbReference type="Proteomes" id="UP000436284"/>
    </source>
</evidence>
<evidence type="ECO:0000256" key="1">
    <source>
        <dbReference type="SAM" id="Phobius"/>
    </source>
</evidence>
<keyword evidence="1" id="KW-0812">Transmembrane</keyword>
<feature type="transmembrane region" description="Helical" evidence="1">
    <location>
        <begin position="12"/>
        <end position="34"/>
    </location>
</feature>
<feature type="transmembrane region" description="Helical" evidence="1">
    <location>
        <begin position="147"/>
        <end position="169"/>
    </location>
</feature>
<protein>
    <recommendedName>
        <fullName evidence="4">ABC transporter permease</fullName>
    </recommendedName>
</protein>
<proteinExistence type="predicted"/>
<evidence type="ECO:0008006" key="4">
    <source>
        <dbReference type="Google" id="ProtNLM"/>
    </source>
</evidence>
<feature type="transmembrane region" description="Helical" evidence="1">
    <location>
        <begin position="306"/>
        <end position="326"/>
    </location>
</feature>
<feature type="transmembrane region" description="Helical" evidence="1">
    <location>
        <begin position="105"/>
        <end position="127"/>
    </location>
</feature>
<comment type="caution">
    <text evidence="2">The sequence shown here is derived from an EMBL/GenBank/DDBJ whole genome shotgun (WGS) entry which is preliminary data.</text>
</comment>
<name>A0A6N8U134_9STAP</name>
<evidence type="ECO:0000313" key="2">
    <source>
        <dbReference type="EMBL" id="MXQ50656.1"/>
    </source>
</evidence>
<dbReference type="Proteomes" id="UP000436284">
    <property type="component" value="Unassembled WGS sequence"/>
</dbReference>
<feature type="transmembrane region" description="Helical" evidence="1">
    <location>
        <begin position="178"/>
        <end position="201"/>
    </location>
</feature>
<feature type="transmembrane region" description="Helical" evidence="1">
    <location>
        <begin position="241"/>
        <end position="259"/>
    </location>
</feature>
<accession>A0A6N8U134</accession>
<feature type="transmembrane region" description="Helical" evidence="1">
    <location>
        <begin position="338"/>
        <end position="357"/>
    </location>
</feature>
<keyword evidence="1" id="KW-0472">Membrane</keyword>
<reference evidence="2 3" key="1">
    <citation type="submission" date="2019-12" db="EMBL/GenBank/DDBJ databases">
        <title>Salinicoccus cyprini sp. nov., isolated from gastro-intestinal tract of mirror carp, Cyprinus carpio var. specularis, collected from Gobind Sagar Reservoir, Himachal Pradesh, India.</title>
        <authorList>
            <person name="Talwar C."/>
            <person name="Singh A.K."/>
            <person name="Lal R."/>
            <person name="Negi R.K."/>
        </authorList>
    </citation>
    <scope>NUCLEOTIDE SEQUENCE [LARGE SCALE GENOMIC DNA]</scope>
    <source>
        <strain evidence="2 3">J-82</strain>
    </source>
</reference>
<keyword evidence="3" id="KW-1185">Reference proteome</keyword>
<feature type="transmembrane region" description="Helical" evidence="1">
    <location>
        <begin position="279"/>
        <end position="300"/>
    </location>
</feature>